<dbReference type="PROSITE" id="PS00742">
    <property type="entry name" value="PEP_ENZYMES_2"/>
    <property type="match status" value="1"/>
</dbReference>
<name>R9GYR6_9SPHI</name>
<dbReference type="FunFam" id="3.30.1490.20:FF:000010">
    <property type="entry name" value="Phosphoenolpyruvate synthase"/>
    <property type="match status" value="1"/>
</dbReference>
<feature type="domain" description="PEP-utilising enzyme mobile" evidence="16">
    <location>
        <begin position="368"/>
        <end position="437"/>
    </location>
</feature>
<evidence type="ECO:0000256" key="3">
    <source>
        <dbReference type="ARBA" id="ARBA00004742"/>
    </source>
</evidence>
<dbReference type="Pfam" id="PF02896">
    <property type="entry name" value="PEP-utilizers_C"/>
    <property type="match status" value="1"/>
</dbReference>
<comment type="pathway">
    <text evidence="3 15">Carbohydrate biosynthesis; gluconeogenesis.</text>
</comment>
<evidence type="ECO:0000256" key="11">
    <source>
        <dbReference type="ARBA" id="ARBA00022840"/>
    </source>
</evidence>
<feature type="domain" description="Pyruvate phosphate dikinase AMP/ATP-binding" evidence="17">
    <location>
        <begin position="5"/>
        <end position="327"/>
    </location>
</feature>
<evidence type="ECO:0000313" key="19">
    <source>
        <dbReference type="EMBL" id="EOR96803.1"/>
    </source>
</evidence>
<evidence type="ECO:0000256" key="7">
    <source>
        <dbReference type="ARBA" id="ARBA00022679"/>
    </source>
</evidence>
<dbReference type="PIRSF" id="PIRSF000854">
    <property type="entry name" value="PEP_synthase"/>
    <property type="match status" value="1"/>
</dbReference>
<dbReference type="SUPFAM" id="SSF56059">
    <property type="entry name" value="Glutathione synthetase ATP-binding domain-like"/>
    <property type="match status" value="1"/>
</dbReference>
<dbReference type="AlphaFoldDB" id="R9GYR6"/>
<comment type="function">
    <text evidence="2 15">Catalyzes the phosphorylation of pyruvate to phosphoenolpyruvate.</text>
</comment>
<dbReference type="GO" id="GO:0006094">
    <property type="term" value="P:gluconeogenesis"/>
    <property type="evidence" value="ECO:0007669"/>
    <property type="project" value="UniProtKB-UniPathway"/>
</dbReference>
<dbReference type="eggNOG" id="COG0574">
    <property type="taxonomic scope" value="Bacteria"/>
</dbReference>
<sequence length="798" mass="88750">MIQKLSPLGIRVPGGFVITVEAYRQFLRHNKIEEKIEAILDVTNIENLEDLKSCGDQIRGLILQSKFPRDLSDLIAMAYTQLAETYKQSNVDVAVRSSATAEDLPDASFAGQQESYLNVSGPIALMEAVRCCFASLFTDRAISYRQRFGYDHFQIGLSVCVQKMVRSDLAASGVAFSLDTESGFKDVVVINGSFGLGEMIVQGAVSPDEFLLFKPTLKAGYSALIEKKLGVKDQKMIYSDVAAERVKIIKTTIEEQNSFCLSDAMAIQLSKWVVDIEDYYSALKNHWCPMDIEWAVDGISNELFIVQARPETIHSRKNQDVITECQMNDDARQEKIILKGIAVGDKIASGRVKVLSILEDSHSMDFMDGDVLVTEMTDPDWEPIMKKASAIITNKGGRTCHAAIVAREMGVPAILGCEHATELLHTGDIITASCAEGDIGIIYQGIINFTWQEIKISSLPKTKTPIMLNVASPELAFHFSNLPCSGIGLAREEFIINNYIKAHPLALLQHQILNDPILSTQINDLIKGFKNGEEYFINKLSYGIARIASAFYPNKVIVRFSDFKSNEYFNLLGGNHFEPKEENPMIGWRGASRYYSEKYKEAFILEIKAIIKVRQEMGLKNVVVMIPFCRTVDELMKVYQIMEAFGLKRGEDGLEVYLMAELPSNIILADEFAKHIDGFSIGSNDLTQLVLGIDRDSSLVAHLYDERNPAVKMMIKAVIKAARKAGIKVGICGQGPSDYPDFAQFLVEEGIDTISVTPDSFFKTVKAIHSIENKDRLVSVMPGKPQSPISTLSKIQMI</sequence>
<dbReference type="InterPro" id="IPR000121">
    <property type="entry name" value="PEP_util_C"/>
</dbReference>
<dbReference type="FunFam" id="3.30.470.20:FF:000017">
    <property type="entry name" value="Phosphoenolpyruvate synthase"/>
    <property type="match status" value="1"/>
</dbReference>
<keyword evidence="12 15" id="KW-0460">Magnesium</keyword>
<dbReference type="Gene3D" id="3.50.30.10">
    <property type="entry name" value="Phosphohistidine domain"/>
    <property type="match status" value="1"/>
</dbReference>
<keyword evidence="11 15" id="KW-0067">ATP-binding</keyword>
<dbReference type="GO" id="GO:0005524">
    <property type="term" value="F:ATP binding"/>
    <property type="evidence" value="ECO:0007669"/>
    <property type="project" value="UniProtKB-KW"/>
</dbReference>
<dbReference type="Gene3D" id="3.20.20.60">
    <property type="entry name" value="Phosphoenolpyruvate-binding domains"/>
    <property type="match status" value="1"/>
</dbReference>
<dbReference type="EMBL" id="AQPN01000001">
    <property type="protein sequence ID" value="EOR96803.1"/>
    <property type="molecule type" value="Genomic_DNA"/>
</dbReference>
<dbReference type="InterPro" id="IPR015813">
    <property type="entry name" value="Pyrv/PenolPyrv_kinase-like_dom"/>
</dbReference>
<dbReference type="STRING" id="1150600.ADIARSV_0066"/>
<dbReference type="PANTHER" id="PTHR43030:SF1">
    <property type="entry name" value="PHOSPHOENOLPYRUVATE SYNTHASE"/>
    <property type="match status" value="1"/>
</dbReference>
<dbReference type="InterPro" id="IPR018274">
    <property type="entry name" value="PEP_util_AS"/>
</dbReference>
<dbReference type="PRINTS" id="PR01736">
    <property type="entry name" value="PHPHTRNFRASE"/>
</dbReference>
<evidence type="ECO:0000256" key="6">
    <source>
        <dbReference type="ARBA" id="ARBA00021623"/>
    </source>
</evidence>
<dbReference type="Gene3D" id="3.30.470.20">
    <property type="entry name" value="ATP-grasp fold, B domain"/>
    <property type="match status" value="1"/>
</dbReference>
<dbReference type="InterPro" id="IPR006319">
    <property type="entry name" value="PEP_synth"/>
</dbReference>
<dbReference type="UniPathway" id="UPA00138"/>
<dbReference type="InterPro" id="IPR023151">
    <property type="entry name" value="PEP_util_CS"/>
</dbReference>
<dbReference type="OrthoDB" id="9765468at2"/>
<dbReference type="InterPro" id="IPR008279">
    <property type="entry name" value="PEP-util_enz_mobile_dom"/>
</dbReference>
<comment type="caution">
    <text evidence="19">The sequence shown here is derived from an EMBL/GenBank/DDBJ whole genome shotgun (WGS) entry which is preliminary data.</text>
</comment>
<evidence type="ECO:0000256" key="12">
    <source>
        <dbReference type="ARBA" id="ARBA00022842"/>
    </source>
</evidence>
<dbReference type="PROSITE" id="PS00370">
    <property type="entry name" value="PEP_ENZYMES_PHOS_SITE"/>
    <property type="match status" value="1"/>
</dbReference>
<feature type="domain" description="PEP-utilising enzyme C-terminal" evidence="18">
    <location>
        <begin position="456"/>
        <end position="771"/>
    </location>
</feature>
<dbReference type="SUPFAM" id="SSF52009">
    <property type="entry name" value="Phosphohistidine domain"/>
    <property type="match status" value="1"/>
</dbReference>
<evidence type="ECO:0000256" key="15">
    <source>
        <dbReference type="PIRNR" id="PIRNR000854"/>
    </source>
</evidence>
<keyword evidence="10 15" id="KW-0418">Kinase</keyword>
<dbReference type="InterPro" id="IPR002192">
    <property type="entry name" value="PPDK_AMP/ATP-bd"/>
</dbReference>
<dbReference type="GO" id="GO:0046872">
    <property type="term" value="F:metal ion binding"/>
    <property type="evidence" value="ECO:0007669"/>
    <property type="project" value="UniProtKB-KW"/>
</dbReference>
<evidence type="ECO:0000259" key="17">
    <source>
        <dbReference type="Pfam" id="PF01326"/>
    </source>
</evidence>
<dbReference type="GO" id="GO:0008986">
    <property type="term" value="F:pyruvate, water dikinase activity"/>
    <property type="evidence" value="ECO:0007669"/>
    <property type="project" value="UniProtKB-EC"/>
</dbReference>
<keyword evidence="9 15" id="KW-0547">Nucleotide-binding</keyword>
<dbReference type="Gene3D" id="3.30.1490.20">
    <property type="entry name" value="ATP-grasp fold, A domain"/>
    <property type="match status" value="1"/>
</dbReference>
<evidence type="ECO:0000259" key="18">
    <source>
        <dbReference type="Pfam" id="PF02896"/>
    </source>
</evidence>
<dbReference type="Pfam" id="PF01326">
    <property type="entry name" value="PPDK_N"/>
    <property type="match status" value="1"/>
</dbReference>
<dbReference type="Pfam" id="PF00391">
    <property type="entry name" value="PEP-utilizers"/>
    <property type="match status" value="1"/>
</dbReference>
<dbReference type="InterPro" id="IPR013815">
    <property type="entry name" value="ATP_grasp_subdomain_1"/>
</dbReference>
<dbReference type="NCBIfam" id="TIGR01418">
    <property type="entry name" value="PEP_synth"/>
    <property type="match status" value="1"/>
</dbReference>
<evidence type="ECO:0000256" key="9">
    <source>
        <dbReference type="ARBA" id="ARBA00022741"/>
    </source>
</evidence>
<evidence type="ECO:0000256" key="10">
    <source>
        <dbReference type="ARBA" id="ARBA00022777"/>
    </source>
</evidence>
<evidence type="ECO:0000259" key="16">
    <source>
        <dbReference type="Pfam" id="PF00391"/>
    </source>
</evidence>
<evidence type="ECO:0000256" key="2">
    <source>
        <dbReference type="ARBA" id="ARBA00002988"/>
    </source>
</evidence>
<evidence type="ECO:0000256" key="14">
    <source>
        <dbReference type="ARBA" id="ARBA00047700"/>
    </source>
</evidence>
<evidence type="ECO:0000256" key="8">
    <source>
        <dbReference type="ARBA" id="ARBA00022723"/>
    </source>
</evidence>
<gene>
    <name evidence="19" type="ORF">ADIARSV_0066</name>
</gene>
<evidence type="ECO:0000256" key="4">
    <source>
        <dbReference type="ARBA" id="ARBA00007837"/>
    </source>
</evidence>
<comment type="similarity">
    <text evidence="4 15">Belongs to the PEP-utilizing enzyme family.</text>
</comment>
<dbReference type="SUPFAM" id="SSF51621">
    <property type="entry name" value="Phosphoenolpyruvate/pyruvate domain"/>
    <property type="match status" value="1"/>
</dbReference>
<keyword evidence="20" id="KW-1185">Reference proteome</keyword>
<dbReference type="eggNOG" id="COG1080">
    <property type="taxonomic scope" value="Bacteria"/>
</dbReference>
<keyword evidence="7 15" id="KW-0808">Transferase</keyword>
<dbReference type="PATRIC" id="fig|1150600.3.peg.65"/>
<dbReference type="InterPro" id="IPR040442">
    <property type="entry name" value="Pyrv_kinase-like_dom_sf"/>
</dbReference>
<evidence type="ECO:0000256" key="13">
    <source>
        <dbReference type="ARBA" id="ARBA00033470"/>
    </source>
</evidence>
<keyword evidence="19" id="KW-0670">Pyruvate</keyword>
<dbReference type="Proteomes" id="UP000014174">
    <property type="component" value="Unassembled WGS sequence"/>
</dbReference>
<keyword evidence="8 15" id="KW-0479">Metal-binding</keyword>
<organism evidence="19 20">
    <name type="scientific">Arcticibacter svalbardensis MN12-7</name>
    <dbReference type="NCBI Taxonomy" id="1150600"/>
    <lineage>
        <taxon>Bacteria</taxon>
        <taxon>Pseudomonadati</taxon>
        <taxon>Bacteroidota</taxon>
        <taxon>Sphingobacteriia</taxon>
        <taxon>Sphingobacteriales</taxon>
        <taxon>Sphingobacteriaceae</taxon>
        <taxon>Arcticibacter</taxon>
    </lineage>
</organism>
<evidence type="ECO:0000256" key="5">
    <source>
        <dbReference type="ARBA" id="ARBA00011996"/>
    </source>
</evidence>
<accession>R9GYR6</accession>
<dbReference type="EC" id="2.7.9.2" evidence="5 15"/>
<evidence type="ECO:0000313" key="20">
    <source>
        <dbReference type="Proteomes" id="UP000014174"/>
    </source>
</evidence>
<proteinExistence type="inferred from homology"/>
<dbReference type="InterPro" id="IPR036637">
    <property type="entry name" value="Phosphohistidine_dom_sf"/>
</dbReference>
<dbReference type="RefSeq" id="WP_016193323.1">
    <property type="nucleotide sequence ID" value="NZ_AQPN01000001.1"/>
</dbReference>
<evidence type="ECO:0000256" key="1">
    <source>
        <dbReference type="ARBA" id="ARBA00001946"/>
    </source>
</evidence>
<comment type="catalytic activity">
    <reaction evidence="14 15">
        <text>pyruvate + ATP + H2O = phosphoenolpyruvate + AMP + phosphate + 2 H(+)</text>
        <dbReference type="Rhea" id="RHEA:11364"/>
        <dbReference type="ChEBI" id="CHEBI:15361"/>
        <dbReference type="ChEBI" id="CHEBI:15377"/>
        <dbReference type="ChEBI" id="CHEBI:15378"/>
        <dbReference type="ChEBI" id="CHEBI:30616"/>
        <dbReference type="ChEBI" id="CHEBI:43474"/>
        <dbReference type="ChEBI" id="CHEBI:58702"/>
        <dbReference type="ChEBI" id="CHEBI:456215"/>
        <dbReference type="EC" id="2.7.9.2"/>
    </reaction>
</comment>
<dbReference type="NCBIfam" id="NF005057">
    <property type="entry name" value="PRK06464.1"/>
    <property type="match status" value="1"/>
</dbReference>
<reference evidence="19 20" key="1">
    <citation type="journal article" date="2013" name="Genome Announc.">
        <title>Draft Genome Sequence of Arcticibacter svalbardensis Strain MN12-7T, a Member of the Family Sphingobacteriaceae Isolated from an Arctic Soil Sample.</title>
        <authorList>
            <person name="Shivaji S."/>
            <person name="Ara S."/>
            <person name="Prasad S."/>
            <person name="Manasa B.P."/>
            <person name="Begum Z."/>
            <person name="Singh A."/>
            <person name="Kumar Pinnaka A."/>
        </authorList>
    </citation>
    <scope>NUCLEOTIDE SEQUENCE [LARGE SCALE GENOMIC DNA]</scope>
    <source>
        <strain evidence="19 20">MN12-7</strain>
    </source>
</reference>
<dbReference type="PANTHER" id="PTHR43030">
    <property type="entry name" value="PHOSPHOENOLPYRUVATE SYNTHASE"/>
    <property type="match status" value="1"/>
</dbReference>
<protein>
    <recommendedName>
        <fullName evidence="6 15">Phosphoenolpyruvate synthase</fullName>
        <shortName evidence="15">PEP synthase</shortName>
        <ecNumber evidence="5 15">2.7.9.2</ecNumber>
    </recommendedName>
    <alternativeName>
        <fullName evidence="13 15">Pyruvate, water dikinase</fullName>
    </alternativeName>
</protein>
<comment type="cofactor">
    <cofactor evidence="1 15">
        <name>Mg(2+)</name>
        <dbReference type="ChEBI" id="CHEBI:18420"/>
    </cofactor>
</comment>